<name>A0AAD7MZ76_9AGAR</name>
<feature type="region of interest" description="Disordered" evidence="1">
    <location>
        <begin position="1"/>
        <end position="60"/>
    </location>
</feature>
<protein>
    <submittedName>
        <fullName evidence="2">Uncharacterized protein</fullName>
    </submittedName>
</protein>
<proteinExistence type="predicted"/>
<evidence type="ECO:0000313" key="2">
    <source>
        <dbReference type="EMBL" id="KAJ7737268.1"/>
    </source>
</evidence>
<comment type="caution">
    <text evidence="2">The sequence shown here is derived from an EMBL/GenBank/DDBJ whole genome shotgun (WGS) entry which is preliminary data.</text>
</comment>
<dbReference type="Proteomes" id="UP001215280">
    <property type="component" value="Unassembled WGS sequence"/>
</dbReference>
<dbReference type="EMBL" id="JARJLG010000144">
    <property type="protein sequence ID" value="KAJ7737268.1"/>
    <property type="molecule type" value="Genomic_DNA"/>
</dbReference>
<feature type="compositionally biased region" description="Basic residues" evidence="1">
    <location>
        <begin position="1"/>
        <end position="12"/>
    </location>
</feature>
<evidence type="ECO:0000313" key="3">
    <source>
        <dbReference type="Proteomes" id="UP001215280"/>
    </source>
</evidence>
<organism evidence="2 3">
    <name type="scientific">Mycena maculata</name>
    <dbReference type="NCBI Taxonomy" id="230809"/>
    <lineage>
        <taxon>Eukaryota</taxon>
        <taxon>Fungi</taxon>
        <taxon>Dikarya</taxon>
        <taxon>Basidiomycota</taxon>
        <taxon>Agaricomycotina</taxon>
        <taxon>Agaricomycetes</taxon>
        <taxon>Agaricomycetidae</taxon>
        <taxon>Agaricales</taxon>
        <taxon>Marasmiineae</taxon>
        <taxon>Mycenaceae</taxon>
        <taxon>Mycena</taxon>
    </lineage>
</organism>
<dbReference type="AlphaFoldDB" id="A0AAD7MZ76"/>
<keyword evidence="3" id="KW-1185">Reference proteome</keyword>
<evidence type="ECO:0000256" key="1">
    <source>
        <dbReference type="SAM" id="MobiDB-lite"/>
    </source>
</evidence>
<gene>
    <name evidence="2" type="ORF">DFH07DRAFT_842287</name>
</gene>
<sequence length="231" mass="24488">MKEKKTSRKKEKSTHTQPTPPRIPHTTVPATHPGAPCAHRRSHSPHRAGGGTTTRNVAGFTRGPTAISVTIDVSFGSRGFTDWGSSSSTTRTPSPFVAAHIAPSIPGAAGLSLGAADGHVRHTCLMSVGASYGKLRDSALLPLGVLVQIECRSASISSRILSQYSGVVRGERDDEGRPSEMVETYEECCAITMRGSIVGKSGRALLTFYLDWYQEAHTAGHNAGSIQAACY</sequence>
<accession>A0AAD7MZ76</accession>
<reference evidence="2" key="1">
    <citation type="submission" date="2023-03" db="EMBL/GenBank/DDBJ databases">
        <title>Massive genome expansion in bonnet fungi (Mycena s.s.) driven by repeated elements and novel gene families across ecological guilds.</title>
        <authorList>
            <consortium name="Lawrence Berkeley National Laboratory"/>
            <person name="Harder C.B."/>
            <person name="Miyauchi S."/>
            <person name="Viragh M."/>
            <person name="Kuo A."/>
            <person name="Thoen E."/>
            <person name="Andreopoulos B."/>
            <person name="Lu D."/>
            <person name="Skrede I."/>
            <person name="Drula E."/>
            <person name="Henrissat B."/>
            <person name="Morin E."/>
            <person name="Kohler A."/>
            <person name="Barry K."/>
            <person name="LaButti K."/>
            <person name="Morin E."/>
            <person name="Salamov A."/>
            <person name="Lipzen A."/>
            <person name="Mereny Z."/>
            <person name="Hegedus B."/>
            <person name="Baldrian P."/>
            <person name="Stursova M."/>
            <person name="Weitz H."/>
            <person name="Taylor A."/>
            <person name="Grigoriev I.V."/>
            <person name="Nagy L.G."/>
            <person name="Martin F."/>
            <person name="Kauserud H."/>
        </authorList>
    </citation>
    <scope>NUCLEOTIDE SEQUENCE</scope>
    <source>
        <strain evidence="2">CBHHK188m</strain>
    </source>
</reference>